<comment type="caution">
    <text evidence="2">The sequence shown here is derived from an EMBL/GenBank/DDBJ whole genome shotgun (WGS) entry which is preliminary data.</text>
</comment>
<dbReference type="InterPro" id="IPR046341">
    <property type="entry name" value="SET_dom_sf"/>
</dbReference>
<dbReference type="PROSITE" id="PS50280">
    <property type="entry name" value="SET"/>
    <property type="match status" value="1"/>
</dbReference>
<keyword evidence="3" id="KW-1185">Reference proteome</keyword>
<protein>
    <recommendedName>
        <fullName evidence="1">SET domain-containing protein</fullName>
    </recommendedName>
</protein>
<evidence type="ECO:0000313" key="2">
    <source>
        <dbReference type="EMBL" id="KAJ8913508.1"/>
    </source>
</evidence>
<dbReference type="SUPFAM" id="SSF82199">
    <property type="entry name" value="SET domain"/>
    <property type="match status" value="1"/>
</dbReference>
<dbReference type="Gene3D" id="3.90.1410.10">
    <property type="entry name" value="set domain protein methyltransferase, domain 1"/>
    <property type="match status" value="2"/>
</dbReference>
<accession>A0AAV8VH10</accession>
<dbReference type="PANTHER" id="PTHR13271">
    <property type="entry name" value="UNCHARACTERIZED PUTATIVE METHYLTRANSFERASE"/>
    <property type="match status" value="1"/>
</dbReference>
<name>A0AAV8VH10_9CUCU</name>
<dbReference type="PANTHER" id="PTHR13271:SF151">
    <property type="entry name" value="SET DOMAIN-CONTAINING PROTEIN 4"/>
    <property type="match status" value="1"/>
</dbReference>
<evidence type="ECO:0000313" key="3">
    <source>
        <dbReference type="Proteomes" id="UP001159042"/>
    </source>
</evidence>
<dbReference type="AlphaFoldDB" id="A0AAV8VH10"/>
<dbReference type="GO" id="GO:0016279">
    <property type="term" value="F:protein-lysine N-methyltransferase activity"/>
    <property type="evidence" value="ECO:0007669"/>
    <property type="project" value="TreeGrafter"/>
</dbReference>
<reference evidence="2 3" key="1">
    <citation type="journal article" date="2023" name="Insect Mol. Biol.">
        <title>Genome sequencing provides insights into the evolution of gene families encoding plant cell wall-degrading enzymes in longhorned beetles.</title>
        <authorList>
            <person name="Shin N.R."/>
            <person name="Okamura Y."/>
            <person name="Kirsch R."/>
            <person name="Pauchet Y."/>
        </authorList>
    </citation>
    <scope>NUCLEOTIDE SEQUENCE [LARGE SCALE GENOMIC DNA]</scope>
    <source>
        <strain evidence="2">EAD_L_NR</strain>
    </source>
</reference>
<proteinExistence type="predicted"/>
<dbReference type="EMBL" id="JANEYG010000092">
    <property type="protein sequence ID" value="KAJ8913508.1"/>
    <property type="molecule type" value="Genomic_DNA"/>
</dbReference>
<organism evidence="2 3">
    <name type="scientific">Exocentrus adspersus</name>
    <dbReference type="NCBI Taxonomy" id="1586481"/>
    <lineage>
        <taxon>Eukaryota</taxon>
        <taxon>Metazoa</taxon>
        <taxon>Ecdysozoa</taxon>
        <taxon>Arthropoda</taxon>
        <taxon>Hexapoda</taxon>
        <taxon>Insecta</taxon>
        <taxon>Pterygota</taxon>
        <taxon>Neoptera</taxon>
        <taxon>Endopterygota</taxon>
        <taxon>Coleoptera</taxon>
        <taxon>Polyphaga</taxon>
        <taxon>Cucujiformia</taxon>
        <taxon>Chrysomeloidea</taxon>
        <taxon>Cerambycidae</taxon>
        <taxon>Lamiinae</taxon>
        <taxon>Acanthocinini</taxon>
        <taxon>Exocentrus</taxon>
    </lineage>
</organism>
<dbReference type="Pfam" id="PF00856">
    <property type="entry name" value="SET"/>
    <property type="match status" value="1"/>
</dbReference>
<sequence>MKRKLSEKIANKDNDLAVINLKRWLAQNDFRDTHLGLKNFPRTGRGVTSSRQIPENDILIAVPYKLMISCSTLQESLQEVVSPAHKLKIHDLLALFLVVEKQKEKSLWKSYLDSLPLVLPIASQKNRENFMESMSRVRRSIGERGGCVLDENLFKWGYILVNTRAVYVDPQIVQAECCFFQNILIDRPSMALCPFLDMFNHHFLARTEAKVVERDGKLFYQLQTLNKYKKHQQIFISYGSHDNSKLVMEYGFFIPGNVLDVVKLDFKDVLDVLGVKLDQNRYKFVTCHDFNSDLYVGYNGVSFSLKALLYVSFNDICKDCSTVIFSDCYPLEYLRILPGWTMRLLDFKLTVFESDYTKLRYSGFEKTEDAGVMESFLKYRICLVNDLKNRLETENL</sequence>
<dbReference type="Proteomes" id="UP001159042">
    <property type="component" value="Unassembled WGS sequence"/>
</dbReference>
<dbReference type="InterPro" id="IPR001214">
    <property type="entry name" value="SET_dom"/>
</dbReference>
<dbReference type="InterPro" id="IPR050600">
    <property type="entry name" value="SETD3_SETD6_MTase"/>
</dbReference>
<evidence type="ECO:0000259" key="1">
    <source>
        <dbReference type="PROSITE" id="PS50280"/>
    </source>
</evidence>
<gene>
    <name evidence="2" type="ORF">NQ315_017058</name>
</gene>
<feature type="domain" description="SET" evidence="1">
    <location>
        <begin position="33"/>
        <end position="239"/>
    </location>
</feature>